<evidence type="ECO:0000313" key="2">
    <source>
        <dbReference type="EMBL" id="RRN43729.1"/>
    </source>
</evidence>
<evidence type="ECO:0000313" key="3">
    <source>
        <dbReference type="Proteomes" id="UP000270261"/>
    </source>
</evidence>
<accession>A0A3R8LLD7</accession>
<dbReference type="AlphaFoldDB" id="A0A3R8LLD7"/>
<comment type="caution">
    <text evidence="2">The sequence shown here is derived from an EMBL/GenBank/DDBJ whole genome shotgun (WGS) entry which is preliminary data.</text>
</comment>
<gene>
    <name evidence="2" type="ORF">EHV23_09925</name>
</gene>
<feature type="transmembrane region" description="Helical" evidence="1">
    <location>
        <begin position="75"/>
        <end position="94"/>
    </location>
</feature>
<dbReference type="EMBL" id="RRUE01000002">
    <property type="protein sequence ID" value="RRN43729.1"/>
    <property type="molecule type" value="Genomic_DNA"/>
</dbReference>
<feature type="transmembrane region" description="Helical" evidence="1">
    <location>
        <begin position="25"/>
        <end position="44"/>
    </location>
</feature>
<keyword evidence="1" id="KW-0472">Membrane</keyword>
<proteinExistence type="predicted"/>
<sequence>MTIQFSGLSLIKFIGEDAGRQPPLVWVWLIATILLLAVFSRLMLVRPPDGYIMTIWLGAAIGVLVLEIANGHGAAGKGATLGLCGGILMAYWIANSRLAHWDEDKRNTARVILIQIGCYAGLPVGFFAGKALHDAVASGSLRLF</sequence>
<keyword evidence="3" id="KW-1185">Reference proteome</keyword>
<keyword evidence="1" id="KW-0812">Transmembrane</keyword>
<reference evidence="2 3" key="1">
    <citation type="submission" date="2018-11" db="EMBL/GenBank/DDBJ databases">
        <title>Genome sequencing of Lautropia sp. KCOM 2505 (= ChDC F240).</title>
        <authorList>
            <person name="Kook J.-K."/>
            <person name="Park S.-N."/>
            <person name="Lim Y.K."/>
        </authorList>
    </citation>
    <scope>NUCLEOTIDE SEQUENCE [LARGE SCALE GENOMIC DNA]</scope>
    <source>
        <strain evidence="2 3">KCOM 2505</strain>
    </source>
</reference>
<feature type="transmembrane region" description="Helical" evidence="1">
    <location>
        <begin position="51"/>
        <end position="69"/>
    </location>
</feature>
<dbReference type="RefSeq" id="WP_125095933.1">
    <property type="nucleotide sequence ID" value="NZ_RRUE01000002.1"/>
</dbReference>
<protein>
    <submittedName>
        <fullName evidence="2">Uncharacterized protein</fullName>
    </submittedName>
</protein>
<name>A0A3R8LLD7_9BURK</name>
<organism evidence="2 3">
    <name type="scientific">Lautropia dentalis</name>
    <dbReference type="NCBI Taxonomy" id="2490857"/>
    <lineage>
        <taxon>Bacteria</taxon>
        <taxon>Pseudomonadati</taxon>
        <taxon>Pseudomonadota</taxon>
        <taxon>Betaproteobacteria</taxon>
        <taxon>Burkholderiales</taxon>
        <taxon>Burkholderiaceae</taxon>
        <taxon>Lautropia</taxon>
    </lineage>
</organism>
<dbReference type="Proteomes" id="UP000270261">
    <property type="component" value="Unassembled WGS sequence"/>
</dbReference>
<keyword evidence="1" id="KW-1133">Transmembrane helix</keyword>
<evidence type="ECO:0000256" key="1">
    <source>
        <dbReference type="SAM" id="Phobius"/>
    </source>
</evidence>